<proteinExistence type="predicted"/>
<sequence length="86" mass="10281">MTERQLIQEILNSEAIEYRFENVDEDSKEYTLLLKRQDKDVRAVETINDEIKKYFQSANFDYKEELHPEGTDEDIRLVIKRNNGAK</sequence>
<gene>
    <name evidence="1" type="ORF">EGT51_01820</name>
</gene>
<evidence type="ECO:0000313" key="2">
    <source>
        <dbReference type="Proteomes" id="UP000297348"/>
    </source>
</evidence>
<protein>
    <submittedName>
        <fullName evidence="1">Uncharacterized protein</fullName>
    </submittedName>
</protein>
<dbReference type="OrthoDB" id="2306957at2"/>
<organism evidence="1 2">
    <name type="scientific">Levilactobacillus suantsaiihabitans</name>
    <dbReference type="NCBI Taxonomy" id="2487722"/>
    <lineage>
        <taxon>Bacteria</taxon>
        <taxon>Bacillati</taxon>
        <taxon>Bacillota</taxon>
        <taxon>Bacilli</taxon>
        <taxon>Lactobacillales</taxon>
        <taxon>Lactobacillaceae</taxon>
        <taxon>Levilactobacillus</taxon>
    </lineage>
</organism>
<accession>A0A4Z0JDM6</accession>
<comment type="caution">
    <text evidence="1">The sequence shown here is derived from an EMBL/GenBank/DDBJ whole genome shotgun (WGS) entry which is preliminary data.</text>
</comment>
<dbReference type="AlphaFoldDB" id="A0A4Z0JDM6"/>
<dbReference type="RefSeq" id="WP_135367100.1">
    <property type="nucleotide sequence ID" value="NZ_RKLX01000002.1"/>
</dbReference>
<keyword evidence="2" id="KW-1185">Reference proteome</keyword>
<dbReference type="EMBL" id="RKLX01000002">
    <property type="protein sequence ID" value="TGD20081.1"/>
    <property type="molecule type" value="Genomic_DNA"/>
</dbReference>
<name>A0A4Z0JDM6_9LACO</name>
<dbReference type="Proteomes" id="UP000297348">
    <property type="component" value="Unassembled WGS sequence"/>
</dbReference>
<evidence type="ECO:0000313" key="1">
    <source>
        <dbReference type="EMBL" id="TGD20081.1"/>
    </source>
</evidence>
<reference evidence="1 2" key="1">
    <citation type="submission" date="2018-10" db="EMBL/GenBank/DDBJ databases">
        <title>Lactobacillus sp. R7 and Lactobacillus sp. R19 isolated from fermented mustard green product of Taiwan.</title>
        <authorList>
            <person name="Lin S.-T."/>
        </authorList>
    </citation>
    <scope>NUCLEOTIDE SEQUENCE [LARGE SCALE GENOMIC DNA]</scope>
    <source>
        <strain evidence="1 2">BCRC 81129</strain>
    </source>
</reference>